<feature type="compositionally biased region" description="Polar residues" evidence="7">
    <location>
        <begin position="1"/>
        <end position="10"/>
    </location>
</feature>
<evidence type="ECO:0000256" key="4">
    <source>
        <dbReference type="ARBA" id="ARBA00023136"/>
    </source>
</evidence>
<comment type="caution">
    <text evidence="8">The sequence shown here is derived from an EMBL/GenBank/DDBJ whole genome shotgun (WGS) entry which is preliminary data.</text>
</comment>
<keyword evidence="9" id="KW-1185">Reference proteome</keyword>
<comment type="similarity">
    <text evidence="6">Belongs to the VMA21 family.</text>
</comment>
<evidence type="ECO:0000256" key="1">
    <source>
        <dbReference type="ARBA" id="ARBA00022692"/>
    </source>
</evidence>
<evidence type="ECO:0000313" key="8">
    <source>
        <dbReference type="EMBL" id="RJE24344.1"/>
    </source>
</evidence>
<keyword evidence="4 6" id="KW-0472">Membrane</keyword>
<dbReference type="HAMAP" id="MF_03058">
    <property type="entry name" value="VMA21"/>
    <property type="match status" value="1"/>
</dbReference>
<dbReference type="AlphaFoldDB" id="A0A3A2ZYB7"/>
<keyword evidence="1 6" id="KW-0812">Transmembrane</keyword>
<evidence type="ECO:0000256" key="5">
    <source>
        <dbReference type="ARBA" id="ARBA00023329"/>
    </source>
</evidence>
<comment type="subcellular location">
    <subcellularLocation>
        <location evidence="6">Endoplasmic reticulum membrane</location>
        <topology evidence="6">Multi-pass membrane protein</topology>
    </subcellularLocation>
    <subcellularLocation>
        <location evidence="6">Endoplasmic reticulum-Golgi intermediate compartment membrane</location>
        <topology evidence="6">Multi-pass membrane protein</topology>
    </subcellularLocation>
    <subcellularLocation>
        <location evidence="6">Cytoplasmic vesicle</location>
        <location evidence="6">COPII-coated vesicle membrane</location>
        <topology evidence="6">Multi-pass membrane protein</topology>
    </subcellularLocation>
</comment>
<dbReference type="PANTHER" id="PTHR31792:SF3">
    <property type="entry name" value="VACUOLAR ATPASE ASSEMBLY INTEGRAL MEMBRANE PROTEIN VMA21"/>
    <property type="match status" value="1"/>
</dbReference>
<evidence type="ECO:0000256" key="7">
    <source>
        <dbReference type="SAM" id="MobiDB-lite"/>
    </source>
</evidence>
<reference evidence="9" key="1">
    <citation type="submission" date="2017-02" db="EMBL/GenBank/DDBJ databases">
        <authorList>
            <person name="Tafer H."/>
            <person name="Lopandic K."/>
        </authorList>
    </citation>
    <scope>NUCLEOTIDE SEQUENCE [LARGE SCALE GENOMIC DNA]</scope>
    <source>
        <strain evidence="9">CBS 366.77</strain>
    </source>
</reference>
<dbReference type="GO" id="GO:0033116">
    <property type="term" value="C:endoplasmic reticulum-Golgi intermediate compartment membrane"/>
    <property type="evidence" value="ECO:0007669"/>
    <property type="project" value="UniProtKB-SubCell"/>
</dbReference>
<dbReference type="InterPro" id="IPR019013">
    <property type="entry name" value="Vma21"/>
</dbReference>
<accession>A0A3A2ZYB7</accession>
<proteinExistence type="inferred from homology"/>
<keyword evidence="5 6" id="KW-0968">Cytoplasmic vesicle</keyword>
<dbReference type="OrthoDB" id="160405at2759"/>
<feature type="transmembrane region" description="Helical" evidence="6">
    <location>
        <begin position="68"/>
        <end position="89"/>
    </location>
</feature>
<gene>
    <name evidence="8" type="ORF">PHISCL_03292</name>
</gene>
<dbReference type="EMBL" id="MVGC01000084">
    <property type="protein sequence ID" value="RJE24344.1"/>
    <property type="molecule type" value="Genomic_DNA"/>
</dbReference>
<dbReference type="Pfam" id="PF09446">
    <property type="entry name" value="VMA21"/>
    <property type="match status" value="1"/>
</dbReference>
<keyword evidence="2 6" id="KW-0256">Endoplasmic reticulum</keyword>
<dbReference type="GO" id="GO:0012507">
    <property type="term" value="C:ER to Golgi transport vesicle membrane"/>
    <property type="evidence" value="ECO:0007669"/>
    <property type="project" value="UniProtKB-SubCell"/>
</dbReference>
<evidence type="ECO:0000256" key="2">
    <source>
        <dbReference type="ARBA" id="ARBA00022824"/>
    </source>
</evidence>
<organism evidence="8 9">
    <name type="scientific">Aspergillus sclerotialis</name>
    <dbReference type="NCBI Taxonomy" id="2070753"/>
    <lineage>
        <taxon>Eukaryota</taxon>
        <taxon>Fungi</taxon>
        <taxon>Dikarya</taxon>
        <taxon>Ascomycota</taxon>
        <taxon>Pezizomycotina</taxon>
        <taxon>Eurotiomycetes</taxon>
        <taxon>Eurotiomycetidae</taxon>
        <taxon>Eurotiales</taxon>
        <taxon>Aspergillaceae</taxon>
        <taxon>Aspergillus</taxon>
        <taxon>Aspergillus subgen. Polypaecilum</taxon>
    </lineage>
</organism>
<dbReference type="STRING" id="2070753.A0A3A2ZYB7"/>
<dbReference type="Proteomes" id="UP000266188">
    <property type="component" value="Unassembled WGS sequence"/>
</dbReference>
<feature type="region of interest" description="Disordered" evidence="7">
    <location>
        <begin position="1"/>
        <end position="28"/>
    </location>
</feature>
<comment type="function">
    <text evidence="6">Required for the assembly of the V0 complex of the vacuolar ATPase (V-ATPase) in the endoplasmic reticulum.</text>
</comment>
<evidence type="ECO:0000256" key="3">
    <source>
        <dbReference type="ARBA" id="ARBA00022989"/>
    </source>
</evidence>
<dbReference type="PANTHER" id="PTHR31792">
    <property type="entry name" value="VACUOLAR ATPASE ASSEMBLY INTEGRAL MEMBRANE PROTEIN VMA21"/>
    <property type="match status" value="1"/>
</dbReference>
<keyword evidence="3 6" id="KW-1133">Transmembrane helix</keyword>
<sequence>MASRRGNQTYAEAVASPAPEKPTDSDVSPAVPTDVIVKLLGFTVAMIVAPISMYFLTIDAIFNGSSTYAGITAAVTANVILGVYIFVAWQEDKGDRAAEQKEKEKKGQ</sequence>
<name>A0A3A2ZYB7_9EURO</name>
<evidence type="ECO:0000256" key="6">
    <source>
        <dbReference type="HAMAP-Rule" id="MF_03058"/>
    </source>
</evidence>
<dbReference type="GO" id="GO:0070072">
    <property type="term" value="P:vacuolar proton-transporting V-type ATPase complex assembly"/>
    <property type="evidence" value="ECO:0007669"/>
    <property type="project" value="UniProtKB-UniRule"/>
</dbReference>
<comment type="caution">
    <text evidence="6">Lacks conserved residue(s) required for the propagation of feature annotation.</text>
</comment>
<dbReference type="GO" id="GO:0005789">
    <property type="term" value="C:endoplasmic reticulum membrane"/>
    <property type="evidence" value="ECO:0007669"/>
    <property type="project" value="UniProtKB-SubCell"/>
</dbReference>
<protein>
    <submittedName>
        <fullName evidence="8">Uncharacterized protein</fullName>
    </submittedName>
</protein>
<feature type="transmembrane region" description="Helical" evidence="6">
    <location>
        <begin position="35"/>
        <end position="56"/>
    </location>
</feature>
<evidence type="ECO:0000313" key="9">
    <source>
        <dbReference type="Proteomes" id="UP000266188"/>
    </source>
</evidence>